<name>A0AA46SF22_9NOCA</name>
<evidence type="ECO:0000313" key="2">
    <source>
        <dbReference type="Proteomes" id="UP001163947"/>
    </source>
</evidence>
<evidence type="ECO:0000313" key="1">
    <source>
        <dbReference type="EMBL" id="UYF95582.1"/>
    </source>
</evidence>
<reference evidence="1" key="1">
    <citation type="submission" date="2022-09" db="EMBL/GenBank/DDBJ databases">
        <title>The genome sequence of Rhodococcus aetherivorans N1.</title>
        <authorList>
            <person name="Jiang W."/>
        </authorList>
    </citation>
    <scope>NUCLEOTIDE SEQUENCE</scope>
    <source>
        <strain evidence="1">N1</strain>
    </source>
</reference>
<dbReference type="EMBL" id="CP106982">
    <property type="protein sequence ID" value="UYF95582.1"/>
    <property type="molecule type" value="Genomic_DNA"/>
</dbReference>
<proteinExistence type="predicted"/>
<gene>
    <name evidence="1" type="ORF">OCS65_07445</name>
</gene>
<dbReference type="AlphaFoldDB" id="A0AA46SF22"/>
<organism evidence="1 2">
    <name type="scientific">Rhodococcus aetherivorans</name>
    <dbReference type="NCBI Taxonomy" id="191292"/>
    <lineage>
        <taxon>Bacteria</taxon>
        <taxon>Bacillati</taxon>
        <taxon>Actinomycetota</taxon>
        <taxon>Actinomycetes</taxon>
        <taxon>Mycobacteriales</taxon>
        <taxon>Nocardiaceae</taxon>
        <taxon>Rhodococcus</taxon>
    </lineage>
</organism>
<dbReference type="RefSeq" id="WP_065922180.1">
    <property type="nucleotide sequence ID" value="NZ_CP088969.1"/>
</dbReference>
<dbReference type="GeneID" id="83620240"/>
<sequence length="169" mass="18420">MSTPLKKVVDDQLDASGMAAEELSDDDARYVADGVRRMLSSLKARRAWEKHIGPILTHKQTLEVTGWSKQALSQGVRDNRVLRLTAAEGTAGYWSDGFTETAAGYRPIAGIKNVLGAWAHADVEPWTIASWMSSAQPELDGRTPRQALLDGDSADVEKLARQASERLAS</sequence>
<dbReference type="Proteomes" id="UP001163947">
    <property type="component" value="Chromosome"/>
</dbReference>
<accession>A0AA46SF22</accession>
<protein>
    <recommendedName>
        <fullName evidence="3">Antitoxin Xre/MbcA/ParS-like toxin-binding domain-containing protein</fullName>
    </recommendedName>
</protein>
<evidence type="ECO:0008006" key="3">
    <source>
        <dbReference type="Google" id="ProtNLM"/>
    </source>
</evidence>